<dbReference type="Proteomes" id="UP000235828">
    <property type="component" value="Chromosome B"/>
</dbReference>
<dbReference type="OrthoDB" id="7871259at2"/>
<sequence>MNSELTIDIEKKQQTKVPLIYKILIVLGMMSVMAGSLTGVMTYMNLGYTDSFAADWLGSFVSAVCVMPFGFALMSLVTNQVNHLMPNTSEIRRNVITGLIMACLMESIMAFATATNNIGFSEPSAFLTGWLNGFLAALPLGMVLVITMSLTIKPKIERILKS</sequence>
<dbReference type="InterPro" id="IPR021529">
    <property type="entry name" value="DUF2798"/>
</dbReference>
<keyword evidence="3" id="KW-1185">Reference proteome</keyword>
<proteinExistence type="predicted"/>
<reference evidence="2 3" key="1">
    <citation type="submission" date="2017-10" db="EMBL/GenBank/DDBJ databases">
        <authorList>
            <person name="Banno H."/>
            <person name="Chua N.-H."/>
        </authorList>
    </citation>
    <scope>NUCLEOTIDE SEQUENCE [LARGE SCALE GENOMIC DNA]</scope>
    <source>
        <strain evidence="2">Vibrio tapetis CECT4600</strain>
    </source>
</reference>
<feature type="transmembrane region" description="Helical" evidence="1">
    <location>
        <begin position="95"/>
        <end position="114"/>
    </location>
</feature>
<feature type="transmembrane region" description="Helical" evidence="1">
    <location>
        <begin position="134"/>
        <end position="152"/>
    </location>
</feature>
<evidence type="ECO:0008006" key="4">
    <source>
        <dbReference type="Google" id="ProtNLM"/>
    </source>
</evidence>
<evidence type="ECO:0000256" key="1">
    <source>
        <dbReference type="SAM" id="Phobius"/>
    </source>
</evidence>
<feature type="transmembrane region" description="Helical" evidence="1">
    <location>
        <begin position="20"/>
        <end position="44"/>
    </location>
</feature>
<gene>
    <name evidence="2" type="ORF">VTAP4600_B0383</name>
</gene>
<accession>A0A2N8ZJ94</accession>
<keyword evidence="1" id="KW-1133">Transmembrane helix</keyword>
<feature type="transmembrane region" description="Helical" evidence="1">
    <location>
        <begin position="56"/>
        <end position="74"/>
    </location>
</feature>
<dbReference type="Pfam" id="PF11391">
    <property type="entry name" value="DUF2798"/>
    <property type="match status" value="2"/>
</dbReference>
<evidence type="ECO:0000313" key="3">
    <source>
        <dbReference type="Proteomes" id="UP000235828"/>
    </source>
</evidence>
<evidence type="ECO:0000313" key="2">
    <source>
        <dbReference type="EMBL" id="SON51994.1"/>
    </source>
</evidence>
<organism evidence="2 3">
    <name type="scientific">Vibrio tapetis subsp. tapetis</name>
    <dbReference type="NCBI Taxonomy" id="1671868"/>
    <lineage>
        <taxon>Bacteria</taxon>
        <taxon>Pseudomonadati</taxon>
        <taxon>Pseudomonadota</taxon>
        <taxon>Gammaproteobacteria</taxon>
        <taxon>Vibrionales</taxon>
        <taxon>Vibrionaceae</taxon>
        <taxon>Vibrio</taxon>
    </lineage>
</organism>
<protein>
    <recommendedName>
        <fullName evidence="4">DUF2798 domain-containing protein</fullName>
    </recommendedName>
</protein>
<dbReference type="KEGG" id="vta:B0383"/>
<dbReference type="EMBL" id="LT960612">
    <property type="protein sequence ID" value="SON51994.1"/>
    <property type="molecule type" value="Genomic_DNA"/>
</dbReference>
<keyword evidence="1" id="KW-0472">Membrane</keyword>
<name>A0A2N8ZJ94_9VIBR</name>
<keyword evidence="1" id="KW-0812">Transmembrane</keyword>
<dbReference type="AlphaFoldDB" id="A0A2N8ZJ94"/>
<dbReference type="RefSeq" id="WP_102524345.1">
    <property type="nucleotide sequence ID" value="NZ_LT960612.1"/>
</dbReference>